<feature type="region of interest" description="Disordered" evidence="1">
    <location>
        <begin position="1081"/>
        <end position="1123"/>
    </location>
</feature>
<sequence>MGTGGKTESQGQQQEERKRGGWKKRFSFLFQARCVAVRTKPEEGTNPEKRTKPKKGTKPEEDMRELFADMGKHLRQGKDLAGEIHPEGRDGLLRDLGVLMEVWLEAKGERTRGGEGEGIWFRVESQDPCGDRCLPQYYEGVWEHVDPLELQSPGQVPFSVQSDLLVVPLAVEVHGTEDKEVARKEAERVLEKLECVRVVRRPREKNPAQCMQVRLDHVFPSKKRDDWGYMQWRANAENLFGFLNKLDVFEVRRCVAPAPVYVHLLLGGEAADKWRERVTEQSKSFDANVQRQQLCRYLRDTVSGIFDSPKAEKVATSSGRFAFVERLAPSCVCELSEVEMEQLRAAVEENDSAQIVKIEVLCPSLVLDNKQQEVRALGGAGRALVAQASVARDLLSSGMPSHPFVKFPQQFQHAAGGTVTAGSSGDSLHGVPQGEERTRLVRERAGNARAFAECVLVHQNTDVVVFTKVEEEEDEGPVLQARKTVNLLLATDGDVREDPNNKLSDALLGLCLEGAQTGVASRASKWGPLCKYSVMEVGQFERGGIRSWLRPVSGKKEVVRFPAGMEWTADCKTKDDFFPDWVRVMLYTAVRRRRALQAEGGGEVGGALGEGGDVQMFDPSPMTSQPQPQTEDGRQRGGGAASSESGPRSPPTVSNALGCPHLALRCQFEVCLSGFSSKPEEGRETEESRFVDEVFDAVVEGVCRKFCPGGESESARPPFSFLSDKEGIEEELTHFDKERQNKKEERIQKEEEDRIKAGASKDGIEKESKDFDEKRQNKKEDRIQKEKEDRIKAGASKDGIEKESKDFDEKRQNKKEDRIQKEKEERIKAGASKDTEDRRKKEVSLFDRAEDAPLSCVRVLEGRGCVGGVSASVSASFSSFSVDHASSLSAESAAAPSGGSLTAPEAEMTPSDILRGIRGVFAFPWKTTDYYLKARRGVERELIEREKRKRAKKETDRGDRGGRGDGRPPNDDDDDLMGGGGGGPPAGGGRGRDGGLSGNGSGKGTGGQGGGGWGGQNSGAGGSEGGPTNSPWFPTDVLSLFPPTLSYPVSQLPRLPHVDLDEVLLSGEQFRLQQQYLTRHFQQQQQQQSRDTSQRKPKGSVAEASLGPARTVSTAVPLTEKEKNAVGSELLSVMEGEGEMQPEVGGGREAGLIEQEGEGALLRPEGEEMEESR</sequence>
<feature type="compositionally biased region" description="Basic and acidic residues" evidence="1">
    <location>
        <begin position="798"/>
        <end position="843"/>
    </location>
</feature>
<feature type="region of interest" description="Disordered" evidence="1">
    <location>
        <begin position="946"/>
        <end position="1040"/>
    </location>
</feature>
<evidence type="ECO:0000256" key="1">
    <source>
        <dbReference type="SAM" id="MobiDB-lite"/>
    </source>
</evidence>
<feature type="compositionally biased region" description="Basic and acidic residues" evidence="1">
    <location>
        <begin position="953"/>
        <end position="970"/>
    </location>
</feature>
<reference evidence="2" key="1">
    <citation type="submission" date="2014-11" db="EMBL/GenBank/DDBJ databases">
        <authorList>
            <person name="Otto D Thomas"/>
            <person name="Naeem Raeece"/>
        </authorList>
    </citation>
    <scope>NUCLEOTIDE SEQUENCE</scope>
</reference>
<feature type="compositionally biased region" description="Gly residues" evidence="1">
    <location>
        <begin position="977"/>
        <end position="1025"/>
    </location>
</feature>
<name>A0A0G4FIW8_9ALVE</name>
<feature type="compositionally biased region" description="Basic and acidic residues" evidence="1">
    <location>
        <begin position="39"/>
        <end position="50"/>
    </location>
</feature>
<feature type="region of interest" description="Disordered" evidence="1">
    <location>
        <begin position="1136"/>
        <end position="1173"/>
    </location>
</feature>
<dbReference type="EMBL" id="CDMZ01000407">
    <property type="protein sequence ID" value="CEM13641.1"/>
    <property type="molecule type" value="Genomic_DNA"/>
</dbReference>
<feature type="region of interest" description="Disordered" evidence="1">
    <location>
        <begin position="1"/>
        <end position="24"/>
    </location>
</feature>
<gene>
    <name evidence="2" type="ORF">Cvel_3383</name>
</gene>
<dbReference type="AlphaFoldDB" id="A0A0G4FIW8"/>
<feature type="region of interest" description="Disordered" evidence="1">
    <location>
        <begin position="416"/>
        <end position="435"/>
    </location>
</feature>
<feature type="compositionally biased region" description="Polar residues" evidence="1">
    <location>
        <begin position="642"/>
        <end position="655"/>
    </location>
</feature>
<protein>
    <submittedName>
        <fullName evidence="2">Uncharacterized protein</fullName>
    </submittedName>
</protein>
<feature type="region of interest" description="Disordered" evidence="1">
    <location>
        <begin position="37"/>
        <end position="61"/>
    </location>
</feature>
<dbReference type="VEuPathDB" id="CryptoDB:Cvel_3383"/>
<proteinExistence type="predicted"/>
<feature type="region of interest" description="Disordered" evidence="1">
    <location>
        <begin position="734"/>
        <end position="843"/>
    </location>
</feature>
<feature type="compositionally biased region" description="Gly residues" evidence="1">
    <location>
        <begin position="600"/>
        <end position="612"/>
    </location>
</feature>
<accession>A0A0G4FIW8</accession>
<feature type="region of interest" description="Disordered" evidence="1">
    <location>
        <begin position="600"/>
        <end position="655"/>
    </location>
</feature>
<feature type="compositionally biased region" description="Low complexity" evidence="1">
    <location>
        <begin position="619"/>
        <end position="630"/>
    </location>
</feature>
<feature type="compositionally biased region" description="Low complexity" evidence="1">
    <location>
        <begin position="416"/>
        <end position="425"/>
    </location>
</feature>
<feature type="compositionally biased region" description="Basic and acidic residues" evidence="1">
    <location>
        <begin position="734"/>
        <end position="756"/>
    </location>
</feature>
<organism evidence="2">
    <name type="scientific">Chromera velia CCMP2878</name>
    <dbReference type="NCBI Taxonomy" id="1169474"/>
    <lineage>
        <taxon>Eukaryota</taxon>
        <taxon>Sar</taxon>
        <taxon>Alveolata</taxon>
        <taxon>Colpodellida</taxon>
        <taxon>Chromeraceae</taxon>
        <taxon>Chromera</taxon>
    </lineage>
</organism>
<evidence type="ECO:0000313" key="2">
    <source>
        <dbReference type="EMBL" id="CEM13641.1"/>
    </source>
</evidence>
<feature type="compositionally biased region" description="Basic and acidic residues" evidence="1">
    <location>
        <begin position="762"/>
        <end position="792"/>
    </location>
</feature>